<name>A0A498I5Y7_MALDO</name>
<dbReference type="GO" id="GO:0016491">
    <property type="term" value="F:oxidoreductase activity"/>
    <property type="evidence" value="ECO:0007669"/>
    <property type="project" value="UniProtKB-KW"/>
</dbReference>
<evidence type="ECO:0000256" key="1">
    <source>
        <dbReference type="ARBA" id="ARBA00022723"/>
    </source>
</evidence>
<dbReference type="InterPro" id="IPR027443">
    <property type="entry name" value="IPNS-like_sf"/>
</dbReference>
<evidence type="ECO:0000256" key="2">
    <source>
        <dbReference type="ARBA" id="ARBA00023002"/>
    </source>
</evidence>
<feature type="domain" description="Non-haem dioxygenase N-terminal" evidence="4">
    <location>
        <begin position="64"/>
        <end position="114"/>
    </location>
</feature>
<dbReference type="InterPro" id="IPR026992">
    <property type="entry name" value="DIOX_N"/>
</dbReference>
<keyword evidence="6" id="KW-1185">Reference proteome</keyword>
<sequence length="250" mass="27701">MLSGNSRNQDRFQQLKAFDDSKAGVIGIVDGGITKIPSIFVRPPEDLAGDNPSSGQPIQTQFSIPIVDLADTAVQRHDVVAGVRFAAETVGFLQVVNQGIPKRMLEKMLEAARGSTSCLRRERARKVKFGSNFDLYKSRFANWRDSLFCVMGPDQPFDPPELPDEVIFGHIFSSPVHLLFRNFRLNKQINLIPFGVLVLFLGSNYRDITMEYADHVHKLGVTLFELLSEALGLKSDHLTGLDCAGGASYC</sequence>
<dbReference type="PANTHER" id="PTHR10209:SF776">
    <property type="entry name" value="2OG-FE(II) OXYGENASE FAMILY OXIDOREDUCTASE"/>
    <property type="match status" value="1"/>
</dbReference>
<dbReference type="Proteomes" id="UP000290289">
    <property type="component" value="Chromosome 13"/>
</dbReference>
<keyword evidence="1" id="KW-0479">Metal-binding</keyword>
<dbReference type="AlphaFoldDB" id="A0A498I5Y7"/>
<dbReference type="EMBL" id="RDQH01000339">
    <property type="protein sequence ID" value="RXH78309.1"/>
    <property type="molecule type" value="Genomic_DNA"/>
</dbReference>
<accession>A0A498I5Y7</accession>
<proteinExistence type="predicted"/>
<evidence type="ECO:0000259" key="4">
    <source>
        <dbReference type="Pfam" id="PF14226"/>
    </source>
</evidence>
<dbReference type="SUPFAM" id="SSF51197">
    <property type="entry name" value="Clavaminate synthase-like"/>
    <property type="match status" value="1"/>
</dbReference>
<dbReference type="Pfam" id="PF14226">
    <property type="entry name" value="DIOX_N"/>
    <property type="match status" value="1"/>
</dbReference>
<keyword evidence="2" id="KW-0560">Oxidoreductase</keyword>
<evidence type="ECO:0000313" key="5">
    <source>
        <dbReference type="EMBL" id="RXH78309.1"/>
    </source>
</evidence>
<dbReference type="PANTHER" id="PTHR10209">
    <property type="entry name" value="OXIDOREDUCTASE, 2OG-FE II OXYGENASE FAMILY PROTEIN"/>
    <property type="match status" value="1"/>
</dbReference>
<keyword evidence="3" id="KW-0408">Iron</keyword>
<organism evidence="5 6">
    <name type="scientific">Malus domestica</name>
    <name type="common">Apple</name>
    <name type="synonym">Pyrus malus</name>
    <dbReference type="NCBI Taxonomy" id="3750"/>
    <lineage>
        <taxon>Eukaryota</taxon>
        <taxon>Viridiplantae</taxon>
        <taxon>Streptophyta</taxon>
        <taxon>Embryophyta</taxon>
        <taxon>Tracheophyta</taxon>
        <taxon>Spermatophyta</taxon>
        <taxon>Magnoliopsida</taxon>
        <taxon>eudicotyledons</taxon>
        <taxon>Gunneridae</taxon>
        <taxon>Pentapetalae</taxon>
        <taxon>rosids</taxon>
        <taxon>fabids</taxon>
        <taxon>Rosales</taxon>
        <taxon>Rosaceae</taxon>
        <taxon>Amygdaloideae</taxon>
        <taxon>Maleae</taxon>
        <taxon>Malus</taxon>
    </lineage>
</organism>
<dbReference type="Gene3D" id="2.60.120.330">
    <property type="entry name" value="B-lactam Antibiotic, Isopenicillin N Synthase, Chain"/>
    <property type="match status" value="1"/>
</dbReference>
<gene>
    <name evidence="5" type="ORF">DVH24_001827</name>
</gene>
<evidence type="ECO:0000256" key="3">
    <source>
        <dbReference type="ARBA" id="ARBA00023004"/>
    </source>
</evidence>
<dbReference type="GO" id="GO:0046872">
    <property type="term" value="F:metal ion binding"/>
    <property type="evidence" value="ECO:0007669"/>
    <property type="project" value="UniProtKB-KW"/>
</dbReference>
<protein>
    <recommendedName>
        <fullName evidence="4">Non-haem dioxygenase N-terminal domain-containing protein</fullName>
    </recommendedName>
</protein>
<reference evidence="5 6" key="1">
    <citation type="submission" date="2018-10" db="EMBL/GenBank/DDBJ databases">
        <title>A high-quality apple genome assembly.</title>
        <authorList>
            <person name="Hu J."/>
        </authorList>
    </citation>
    <scope>NUCLEOTIDE SEQUENCE [LARGE SCALE GENOMIC DNA]</scope>
    <source>
        <strain evidence="6">cv. HFTH1</strain>
        <tissue evidence="5">Young leaf</tissue>
    </source>
</reference>
<evidence type="ECO:0000313" key="6">
    <source>
        <dbReference type="Proteomes" id="UP000290289"/>
    </source>
</evidence>
<comment type="caution">
    <text evidence="5">The sequence shown here is derived from an EMBL/GenBank/DDBJ whole genome shotgun (WGS) entry which is preliminary data.</text>
</comment>